<dbReference type="PANTHER" id="PTHR11040">
    <property type="entry name" value="ZINC/IRON TRANSPORTER"/>
    <property type="match status" value="1"/>
</dbReference>
<reference evidence="9 10" key="1">
    <citation type="submission" date="2018-03" db="EMBL/GenBank/DDBJ databases">
        <authorList>
            <person name="Keele B.F."/>
        </authorList>
    </citation>
    <scope>NUCLEOTIDE SEQUENCE [LARGE SCALE GENOMIC DNA]</scope>
    <source>
        <strain evidence="9 10">CECT 8504</strain>
    </source>
</reference>
<evidence type="ECO:0000256" key="3">
    <source>
        <dbReference type="ARBA" id="ARBA00022475"/>
    </source>
</evidence>
<feature type="transmembrane region" description="Helical" evidence="8">
    <location>
        <begin position="72"/>
        <end position="94"/>
    </location>
</feature>
<dbReference type="RefSeq" id="WP_108894921.1">
    <property type="nucleotide sequence ID" value="NZ_ONZF01000007.1"/>
</dbReference>
<dbReference type="EMBL" id="ONZF01000007">
    <property type="protein sequence ID" value="SPJ25115.1"/>
    <property type="molecule type" value="Genomic_DNA"/>
</dbReference>
<sequence>MNIVLLGILGSLAAGLMTGAGALPVLLGRNVSPRLSDIFLGFAAGVMLSASFFSLILPGIEAAGPLYGDTAAAFVAGGGVAMGAGFVAVLNSALPHQHFETGREGGPSAAKLAKIWLFIIAITIHNLPEGLAVGVGFGGEEVSNGVTLAIGIGLQNAPEGLAVAVALLSNGYGRGTSFLIALATGLVEPVGGAIGVLAATASEIALPWALTFAAGAMLYVISHEIIPETHTRGNQNSATTGLLFGLILMMILDVTLG</sequence>
<comment type="similarity">
    <text evidence="2">Belongs to the ZIP transporter (TC 2.A.5) family.</text>
</comment>
<evidence type="ECO:0000256" key="8">
    <source>
        <dbReference type="SAM" id="Phobius"/>
    </source>
</evidence>
<dbReference type="GO" id="GO:0005385">
    <property type="term" value="F:zinc ion transmembrane transporter activity"/>
    <property type="evidence" value="ECO:0007669"/>
    <property type="project" value="TreeGrafter"/>
</dbReference>
<evidence type="ECO:0000313" key="10">
    <source>
        <dbReference type="Proteomes" id="UP000244912"/>
    </source>
</evidence>
<feature type="transmembrane region" description="Helical" evidence="8">
    <location>
        <begin position="38"/>
        <end position="60"/>
    </location>
</feature>
<protein>
    <submittedName>
        <fullName evidence="9">Zinc transporter ZupT</fullName>
    </submittedName>
</protein>
<dbReference type="Pfam" id="PF02535">
    <property type="entry name" value="Zip"/>
    <property type="match status" value="1"/>
</dbReference>
<dbReference type="Proteomes" id="UP000244912">
    <property type="component" value="Unassembled WGS sequence"/>
</dbReference>
<keyword evidence="6 8" id="KW-1133">Transmembrane helix</keyword>
<keyword evidence="7 8" id="KW-0472">Membrane</keyword>
<dbReference type="PANTHER" id="PTHR11040:SF211">
    <property type="entry name" value="ZINC TRANSPORTER ZIP11"/>
    <property type="match status" value="1"/>
</dbReference>
<feature type="transmembrane region" description="Helical" evidence="8">
    <location>
        <begin position="238"/>
        <end position="256"/>
    </location>
</feature>
<evidence type="ECO:0000256" key="1">
    <source>
        <dbReference type="ARBA" id="ARBA00004651"/>
    </source>
</evidence>
<evidence type="ECO:0000256" key="7">
    <source>
        <dbReference type="ARBA" id="ARBA00023136"/>
    </source>
</evidence>
<evidence type="ECO:0000256" key="5">
    <source>
        <dbReference type="ARBA" id="ARBA00022833"/>
    </source>
</evidence>
<evidence type="ECO:0000313" key="9">
    <source>
        <dbReference type="EMBL" id="SPJ25115.1"/>
    </source>
</evidence>
<dbReference type="GO" id="GO:0005886">
    <property type="term" value="C:plasma membrane"/>
    <property type="evidence" value="ECO:0007669"/>
    <property type="project" value="UniProtKB-SubCell"/>
</dbReference>
<keyword evidence="5" id="KW-0862">Zinc</keyword>
<feature type="transmembrane region" description="Helical" evidence="8">
    <location>
        <begin position="178"/>
        <end position="199"/>
    </location>
</feature>
<accession>A0A2R8BY68</accession>
<evidence type="ECO:0000256" key="4">
    <source>
        <dbReference type="ARBA" id="ARBA00022692"/>
    </source>
</evidence>
<proteinExistence type="inferred from homology"/>
<comment type="subcellular location">
    <subcellularLocation>
        <location evidence="1">Cell membrane</location>
        <topology evidence="1">Multi-pass membrane protein</topology>
    </subcellularLocation>
</comment>
<keyword evidence="4 8" id="KW-0812">Transmembrane</keyword>
<dbReference type="InterPro" id="IPR003689">
    <property type="entry name" value="ZIP"/>
</dbReference>
<keyword evidence="3" id="KW-1003">Cell membrane</keyword>
<feature type="transmembrane region" description="Helical" evidence="8">
    <location>
        <begin position="206"/>
        <end position="226"/>
    </location>
</feature>
<dbReference type="OrthoDB" id="9787346at2"/>
<organism evidence="9 10">
    <name type="scientific">Palleronia abyssalis</name>
    <dbReference type="NCBI Taxonomy" id="1501240"/>
    <lineage>
        <taxon>Bacteria</taxon>
        <taxon>Pseudomonadati</taxon>
        <taxon>Pseudomonadota</taxon>
        <taxon>Alphaproteobacteria</taxon>
        <taxon>Rhodobacterales</taxon>
        <taxon>Roseobacteraceae</taxon>
        <taxon>Palleronia</taxon>
    </lineage>
</organism>
<name>A0A2R8BY68_9RHOB</name>
<gene>
    <name evidence="9" type="primary">zupT_2</name>
    <name evidence="9" type="ORF">PAA8504_02961</name>
</gene>
<dbReference type="AlphaFoldDB" id="A0A2R8BY68"/>
<evidence type="ECO:0000256" key="2">
    <source>
        <dbReference type="ARBA" id="ARBA00006939"/>
    </source>
</evidence>
<evidence type="ECO:0000256" key="6">
    <source>
        <dbReference type="ARBA" id="ARBA00022989"/>
    </source>
</evidence>
<keyword evidence="10" id="KW-1185">Reference proteome</keyword>